<feature type="region of interest" description="Disordered" evidence="1">
    <location>
        <begin position="1"/>
        <end position="20"/>
    </location>
</feature>
<feature type="compositionally biased region" description="Basic residues" evidence="1">
    <location>
        <begin position="79"/>
        <end position="89"/>
    </location>
</feature>
<feature type="compositionally biased region" description="Low complexity" evidence="1">
    <location>
        <begin position="91"/>
        <end position="100"/>
    </location>
</feature>
<sequence length="243" mass="27174">MSALWHDNGIPHAKLSQEPTRGMTAMPQHLSTFSLIQVAPHIDLQPLLRRSRLREMSAVVNPPRGAVPGRSRPQGQRGRGNRGRGRGRGSSRGTEPSSGGAPAPQVPPESVNVASLDIPGSTVLLPALDLKDSEVEGMVEEKLEVQRGEDSEHSLREVSPEERTHRLVLEEEEEDRRKHKQMLWLILIREIPTQTQVAAVQMDSREGAVEDEAGVVEDFRLRRRCWGARMGNSWRNSDGMWRI</sequence>
<name>A0AAW0AG56_9AGAR</name>
<evidence type="ECO:0000313" key="2">
    <source>
        <dbReference type="EMBL" id="KAK7008083.1"/>
    </source>
</evidence>
<protein>
    <submittedName>
        <fullName evidence="2">Uncharacterized protein</fullName>
    </submittedName>
</protein>
<accession>A0AAW0AG56</accession>
<gene>
    <name evidence="2" type="ORF">R3P38DRAFT_2792178</name>
</gene>
<keyword evidence="3" id="KW-1185">Reference proteome</keyword>
<comment type="caution">
    <text evidence="2">The sequence shown here is derived from an EMBL/GenBank/DDBJ whole genome shotgun (WGS) entry which is preliminary data.</text>
</comment>
<dbReference type="AlphaFoldDB" id="A0AAW0AG56"/>
<reference evidence="2 3" key="1">
    <citation type="journal article" date="2024" name="J Genomics">
        <title>Draft genome sequencing and assembly of Favolaschia claudopus CIRM-BRFM 2984 isolated from oak limbs.</title>
        <authorList>
            <person name="Navarro D."/>
            <person name="Drula E."/>
            <person name="Chaduli D."/>
            <person name="Cazenave R."/>
            <person name="Ahrendt S."/>
            <person name="Wang J."/>
            <person name="Lipzen A."/>
            <person name="Daum C."/>
            <person name="Barry K."/>
            <person name="Grigoriev I.V."/>
            <person name="Favel A."/>
            <person name="Rosso M.N."/>
            <person name="Martin F."/>
        </authorList>
    </citation>
    <scope>NUCLEOTIDE SEQUENCE [LARGE SCALE GENOMIC DNA]</scope>
    <source>
        <strain evidence="2 3">CIRM-BRFM 2984</strain>
    </source>
</reference>
<proteinExistence type="predicted"/>
<feature type="region of interest" description="Disordered" evidence="1">
    <location>
        <begin position="58"/>
        <end position="113"/>
    </location>
</feature>
<evidence type="ECO:0000256" key="1">
    <source>
        <dbReference type="SAM" id="MobiDB-lite"/>
    </source>
</evidence>
<organism evidence="2 3">
    <name type="scientific">Favolaschia claudopus</name>
    <dbReference type="NCBI Taxonomy" id="2862362"/>
    <lineage>
        <taxon>Eukaryota</taxon>
        <taxon>Fungi</taxon>
        <taxon>Dikarya</taxon>
        <taxon>Basidiomycota</taxon>
        <taxon>Agaricomycotina</taxon>
        <taxon>Agaricomycetes</taxon>
        <taxon>Agaricomycetidae</taxon>
        <taxon>Agaricales</taxon>
        <taxon>Marasmiineae</taxon>
        <taxon>Mycenaceae</taxon>
        <taxon>Favolaschia</taxon>
    </lineage>
</organism>
<dbReference type="EMBL" id="JAWWNJ010000069">
    <property type="protein sequence ID" value="KAK7008083.1"/>
    <property type="molecule type" value="Genomic_DNA"/>
</dbReference>
<dbReference type="Proteomes" id="UP001362999">
    <property type="component" value="Unassembled WGS sequence"/>
</dbReference>
<evidence type="ECO:0000313" key="3">
    <source>
        <dbReference type="Proteomes" id="UP001362999"/>
    </source>
</evidence>